<dbReference type="InterPro" id="IPR025287">
    <property type="entry name" value="WAK_GUB"/>
</dbReference>
<dbReference type="Gene3D" id="3.30.200.20">
    <property type="entry name" value="Phosphorylase Kinase, domain 1"/>
    <property type="match status" value="1"/>
</dbReference>
<keyword evidence="11" id="KW-1015">Disulfide bond</keyword>
<keyword evidence="2" id="KW-0723">Serine/threonine-protein kinase</keyword>
<evidence type="ECO:0000256" key="4">
    <source>
        <dbReference type="ARBA" id="ARBA00022692"/>
    </source>
</evidence>
<dbReference type="KEGG" id="bdi:104581450"/>
<keyword evidence="12" id="KW-0325">Glycoprotein</keyword>
<evidence type="ECO:0000256" key="2">
    <source>
        <dbReference type="ARBA" id="ARBA00022527"/>
    </source>
</evidence>
<keyword evidence="10 15" id="KW-0472">Membrane</keyword>
<dbReference type="CDD" id="cd00054">
    <property type="entry name" value="EGF_CA"/>
    <property type="match status" value="1"/>
</dbReference>
<dbReference type="Gene3D" id="2.10.25.10">
    <property type="entry name" value="Laminin"/>
    <property type="match status" value="1"/>
</dbReference>
<keyword evidence="19" id="KW-1185">Reference proteome</keyword>
<evidence type="ECO:0000313" key="18">
    <source>
        <dbReference type="EnsemblPlants" id="KQJ85015"/>
    </source>
</evidence>
<keyword evidence="8 13" id="KW-0067">ATP-binding</keyword>
<proteinExistence type="predicted"/>
<dbReference type="PANTHER" id="PTHR27005:SF483">
    <property type="entry name" value="PROTEIN KINASE DOMAIN-CONTAINING PROTEIN"/>
    <property type="match status" value="1"/>
</dbReference>
<dbReference type="GO" id="GO:0004674">
    <property type="term" value="F:protein serine/threonine kinase activity"/>
    <property type="evidence" value="ECO:0007669"/>
    <property type="project" value="UniProtKB-KW"/>
</dbReference>
<dbReference type="EMBL" id="CM000884">
    <property type="protein sequence ID" value="KQJ85015.1"/>
    <property type="molecule type" value="Genomic_DNA"/>
</dbReference>
<reference evidence="18" key="3">
    <citation type="submission" date="2018-08" db="UniProtKB">
        <authorList>
            <consortium name="EnsemblPlants"/>
        </authorList>
    </citation>
    <scope>IDENTIFICATION</scope>
    <source>
        <strain evidence="18">cv. Bd21</strain>
    </source>
</reference>
<dbReference type="PROSITE" id="PS50011">
    <property type="entry name" value="PROTEIN_KINASE_DOM"/>
    <property type="match status" value="1"/>
</dbReference>
<evidence type="ECO:0000313" key="17">
    <source>
        <dbReference type="EMBL" id="KQJ85015.1"/>
    </source>
</evidence>
<dbReference type="ExpressionAtlas" id="A0A0Q3EB70">
    <property type="expression patterns" value="baseline"/>
</dbReference>
<name>A0A0Q3EB70_BRADI</name>
<keyword evidence="3" id="KW-0808">Transferase</keyword>
<dbReference type="GO" id="GO:0005524">
    <property type="term" value="F:ATP binding"/>
    <property type="evidence" value="ECO:0007669"/>
    <property type="project" value="UniProtKB-UniRule"/>
</dbReference>
<keyword evidence="4 15" id="KW-0812">Transmembrane</keyword>
<protein>
    <recommendedName>
        <fullName evidence="16">Protein kinase domain-containing protein</fullName>
    </recommendedName>
</protein>
<evidence type="ECO:0000256" key="6">
    <source>
        <dbReference type="ARBA" id="ARBA00022741"/>
    </source>
</evidence>
<dbReference type="Pfam" id="PF00069">
    <property type="entry name" value="Pkinase"/>
    <property type="match status" value="1"/>
</dbReference>
<dbReference type="PROSITE" id="PS00108">
    <property type="entry name" value="PROTEIN_KINASE_ST"/>
    <property type="match status" value="1"/>
</dbReference>
<keyword evidence="7" id="KW-0418">Kinase</keyword>
<evidence type="ECO:0000256" key="8">
    <source>
        <dbReference type="ARBA" id="ARBA00022840"/>
    </source>
</evidence>
<dbReference type="RefSeq" id="XP_024311429.1">
    <property type="nucleotide sequence ID" value="XM_024455661.1"/>
</dbReference>
<evidence type="ECO:0000256" key="13">
    <source>
        <dbReference type="PROSITE-ProRule" id="PRU10141"/>
    </source>
</evidence>
<dbReference type="InterPro" id="IPR017441">
    <property type="entry name" value="Protein_kinase_ATP_BS"/>
</dbReference>
<dbReference type="SMART" id="SM00179">
    <property type="entry name" value="EGF_CA"/>
    <property type="match status" value="1"/>
</dbReference>
<sequence length="753" mass="82092">MLKMNFLLSSIPCPQAKLLRPTVMALQLLVATAFPVALPGCPESCGSITVPYPFGIGQSCSRPGFNLTCDETRHPPKLFLGDAVEVDAISLSDLTVRIRSKVLNATTLGVDNGASWSGGLTPNATIAVSTQHNVFVAVGCNIIAHLVAGHRDGQGDSRHEYVSACAALCDTLPGLEDASCSGVGCCQTTITQGLPAYGVQFKDLAQTARYDYVDVPFGGAFVVDSEWFSRNVGALRNSTFHFDSFFYGASRKVTSVPTVLEWWLEVERDGDLVMFNQDSGWTCIGLNSFAASIGVSKVGCRCSEGYEGNPYIAVGCQDIDECQQPDVYPCLQGTCINIPGTYRCSATKSIISLPGLITLVAISAGLALLFSLLGVAKITNKLKQRRVKKLRQKFFKKNHGLLLQQLISSNKDIAERTRIFSLEELQQATNKFDHNRILGGGGHGMVYKGILSDQRVVAIKKAKIVLQREIDQFINEVVILSQTNHRNVVKLFGCCLETEVPLLVYEFISNGTLSFHLHGKSESPLSWKDRLRIALETARAIAYLHSAASISVYHRDIKCANILLTDTLAAKVSDFGASRSIAIDETGILTAVQGTYGYLDPEYYYTSRLTEKSDVYSFGVILAELLTRVTPVFSSHSSEVTSLASHFVSTVRDNRLLDILDTQIVEEGGAEDAAVVARLTVSCLSLKGEERPTMRQVETTLDVQSSKVHDNSQTTRVSQNAPNDQSFKGNKGGEGTRLYSLEKEFIQSSEIPR</sequence>
<dbReference type="GeneID" id="104581450"/>
<reference evidence="17 18" key="1">
    <citation type="journal article" date="2010" name="Nature">
        <title>Genome sequencing and analysis of the model grass Brachypodium distachyon.</title>
        <authorList>
            <consortium name="International Brachypodium Initiative"/>
        </authorList>
    </citation>
    <scope>NUCLEOTIDE SEQUENCE [LARGE SCALE GENOMIC DNA]</scope>
    <source>
        <strain evidence="17 18">Bd21</strain>
    </source>
</reference>
<evidence type="ECO:0000256" key="7">
    <source>
        <dbReference type="ARBA" id="ARBA00022777"/>
    </source>
</evidence>
<dbReference type="PROSITE" id="PS00107">
    <property type="entry name" value="PROTEIN_KINASE_ATP"/>
    <property type="match status" value="1"/>
</dbReference>
<evidence type="ECO:0000256" key="1">
    <source>
        <dbReference type="ARBA" id="ARBA00004479"/>
    </source>
</evidence>
<evidence type="ECO:0000256" key="3">
    <source>
        <dbReference type="ARBA" id="ARBA00022679"/>
    </source>
</evidence>
<evidence type="ECO:0000313" key="19">
    <source>
        <dbReference type="Proteomes" id="UP000008810"/>
    </source>
</evidence>
<evidence type="ECO:0000256" key="12">
    <source>
        <dbReference type="ARBA" id="ARBA00023180"/>
    </source>
</evidence>
<feature type="domain" description="Protein kinase" evidence="16">
    <location>
        <begin position="432"/>
        <end position="701"/>
    </location>
</feature>
<dbReference type="PROSITE" id="PS01187">
    <property type="entry name" value="EGF_CA"/>
    <property type="match status" value="1"/>
</dbReference>
<feature type="binding site" evidence="13">
    <location>
        <position position="461"/>
    </location>
    <ligand>
        <name>ATP</name>
        <dbReference type="ChEBI" id="CHEBI:30616"/>
    </ligand>
</feature>
<dbReference type="InterPro" id="IPR008271">
    <property type="entry name" value="Ser/Thr_kinase_AS"/>
</dbReference>
<gene>
    <name evidence="18" type="primary">LOC104581450</name>
    <name evidence="17" type="ORF">BRADI_5g24311v3</name>
</gene>
<evidence type="ECO:0000256" key="9">
    <source>
        <dbReference type="ARBA" id="ARBA00022989"/>
    </source>
</evidence>
<dbReference type="InterPro" id="IPR011009">
    <property type="entry name" value="Kinase-like_dom_sf"/>
</dbReference>
<evidence type="ECO:0000256" key="15">
    <source>
        <dbReference type="SAM" id="Phobius"/>
    </source>
</evidence>
<dbReference type="InterPro" id="IPR045274">
    <property type="entry name" value="WAK-like"/>
</dbReference>
<dbReference type="AlphaFoldDB" id="A0A0Q3EB70"/>
<dbReference type="GO" id="GO:0005886">
    <property type="term" value="C:plasma membrane"/>
    <property type="evidence" value="ECO:0000318"/>
    <property type="project" value="GO_Central"/>
</dbReference>
<keyword evidence="6 13" id="KW-0547">Nucleotide-binding</keyword>
<keyword evidence="9 15" id="KW-1133">Transmembrane helix</keyword>
<feature type="compositionally biased region" description="Polar residues" evidence="14">
    <location>
        <begin position="702"/>
        <end position="728"/>
    </location>
</feature>
<dbReference type="Gene3D" id="1.10.510.10">
    <property type="entry name" value="Transferase(Phosphotransferase) domain 1"/>
    <property type="match status" value="1"/>
</dbReference>
<dbReference type="InterPro" id="IPR001881">
    <property type="entry name" value="EGF-like_Ca-bd_dom"/>
</dbReference>
<dbReference type="EnsemblPlants" id="KQJ85015">
    <property type="protein sequence ID" value="KQJ85015"/>
    <property type="gene ID" value="BRADI_5g24311v3"/>
</dbReference>
<feature type="region of interest" description="Disordered" evidence="14">
    <location>
        <begin position="702"/>
        <end position="735"/>
    </location>
</feature>
<evidence type="ECO:0000256" key="5">
    <source>
        <dbReference type="ARBA" id="ARBA00022729"/>
    </source>
</evidence>
<dbReference type="GO" id="GO:0007166">
    <property type="term" value="P:cell surface receptor signaling pathway"/>
    <property type="evidence" value="ECO:0000318"/>
    <property type="project" value="GO_Central"/>
</dbReference>
<dbReference type="OrthoDB" id="4062651at2759"/>
<dbReference type="GO" id="GO:0005509">
    <property type="term" value="F:calcium ion binding"/>
    <property type="evidence" value="ECO:0007669"/>
    <property type="project" value="InterPro"/>
</dbReference>
<dbReference type="Gramene" id="KQJ85015">
    <property type="protein sequence ID" value="KQJ85015"/>
    <property type="gene ID" value="BRADI_5g24311v3"/>
</dbReference>
<dbReference type="InterPro" id="IPR000719">
    <property type="entry name" value="Prot_kinase_dom"/>
</dbReference>
<feature type="transmembrane region" description="Helical" evidence="15">
    <location>
        <begin position="353"/>
        <end position="376"/>
    </location>
</feature>
<organism evidence="17">
    <name type="scientific">Brachypodium distachyon</name>
    <name type="common">Purple false brome</name>
    <name type="synonym">Trachynia distachya</name>
    <dbReference type="NCBI Taxonomy" id="15368"/>
    <lineage>
        <taxon>Eukaryota</taxon>
        <taxon>Viridiplantae</taxon>
        <taxon>Streptophyta</taxon>
        <taxon>Embryophyta</taxon>
        <taxon>Tracheophyta</taxon>
        <taxon>Spermatophyta</taxon>
        <taxon>Magnoliopsida</taxon>
        <taxon>Liliopsida</taxon>
        <taxon>Poales</taxon>
        <taxon>Poaceae</taxon>
        <taxon>BOP clade</taxon>
        <taxon>Pooideae</taxon>
        <taxon>Stipodae</taxon>
        <taxon>Brachypodieae</taxon>
        <taxon>Brachypodium</taxon>
    </lineage>
</organism>
<keyword evidence="5" id="KW-0732">Signal</keyword>
<evidence type="ECO:0000256" key="10">
    <source>
        <dbReference type="ARBA" id="ARBA00023136"/>
    </source>
</evidence>
<dbReference type="Proteomes" id="UP000008810">
    <property type="component" value="Chromosome 5"/>
</dbReference>
<comment type="subcellular location">
    <subcellularLocation>
        <location evidence="1">Membrane</location>
        <topology evidence="1">Single-pass type I membrane protein</topology>
    </subcellularLocation>
</comment>
<dbReference type="InterPro" id="IPR018097">
    <property type="entry name" value="EGF_Ca-bd_CS"/>
</dbReference>
<reference evidence="17" key="2">
    <citation type="submission" date="2017-06" db="EMBL/GenBank/DDBJ databases">
        <title>WGS assembly of Brachypodium distachyon.</title>
        <authorList>
            <consortium name="The International Brachypodium Initiative"/>
            <person name="Lucas S."/>
            <person name="Harmon-Smith M."/>
            <person name="Lail K."/>
            <person name="Tice H."/>
            <person name="Grimwood J."/>
            <person name="Bruce D."/>
            <person name="Barry K."/>
            <person name="Shu S."/>
            <person name="Lindquist E."/>
            <person name="Wang M."/>
            <person name="Pitluck S."/>
            <person name="Vogel J.P."/>
            <person name="Garvin D.F."/>
            <person name="Mockler T.C."/>
            <person name="Schmutz J."/>
            <person name="Rokhsar D."/>
            <person name="Bevan M.W."/>
        </authorList>
    </citation>
    <scope>NUCLEOTIDE SEQUENCE</scope>
    <source>
        <strain evidence="17">Bd21</strain>
    </source>
</reference>
<dbReference type="PANTHER" id="PTHR27005">
    <property type="entry name" value="WALL-ASSOCIATED RECEPTOR KINASE-LIKE 21"/>
    <property type="match status" value="1"/>
</dbReference>
<dbReference type="FunFam" id="1.10.510.10:FF:000084">
    <property type="entry name" value="Wall-associated receptor kinase 2"/>
    <property type="match status" value="1"/>
</dbReference>
<dbReference type="SMART" id="SM00220">
    <property type="entry name" value="S_TKc"/>
    <property type="match status" value="1"/>
</dbReference>
<evidence type="ECO:0000259" key="16">
    <source>
        <dbReference type="PROSITE" id="PS50011"/>
    </source>
</evidence>
<dbReference type="STRING" id="15368.A0A0Q3EB70"/>
<evidence type="ECO:0000256" key="11">
    <source>
        <dbReference type="ARBA" id="ARBA00023157"/>
    </source>
</evidence>
<dbReference type="GO" id="GO:0030247">
    <property type="term" value="F:polysaccharide binding"/>
    <property type="evidence" value="ECO:0007669"/>
    <property type="project" value="InterPro"/>
</dbReference>
<dbReference type="Pfam" id="PF13947">
    <property type="entry name" value="GUB_WAK_bind"/>
    <property type="match status" value="1"/>
</dbReference>
<dbReference type="SUPFAM" id="SSF56112">
    <property type="entry name" value="Protein kinase-like (PK-like)"/>
    <property type="match status" value="1"/>
</dbReference>
<evidence type="ECO:0000256" key="14">
    <source>
        <dbReference type="SAM" id="MobiDB-lite"/>
    </source>
</evidence>
<accession>A0A0Q3EB70</accession>
<dbReference type="FunFam" id="3.30.200.20:FF:000043">
    <property type="entry name" value="Wall-associated receptor kinase 2"/>
    <property type="match status" value="1"/>
</dbReference>